<dbReference type="PANTHER" id="PTHR43434">
    <property type="entry name" value="PHOSPHOGLYCOLATE PHOSPHATASE"/>
    <property type="match status" value="1"/>
</dbReference>
<dbReference type="EMBL" id="BJLD01000002">
    <property type="protein sequence ID" value="GEA43258.1"/>
    <property type="molecule type" value="Genomic_DNA"/>
</dbReference>
<dbReference type="PANTHER" id="PTHR43434:SF20">
    <property type="entry name" value="5'-NUCLEOTIDASE"/>
    <property type="match status" value="1"/>
</dbReference>
<sequence length="213" mass="23370">MNIFLDVDGTLVNSFPGISRCAQLTFADLGYPVPTLEQLHSFPGPPLEIALGLFGMKAEDIPRGVATFRGYYHDFGWQEAELFPGWAEALPRWKAAGHTICTATSKGEDMARQMLTHLGVAGYFDFIGGADDATGSRPTKRHVIEWVLDSMNLRGHEERILMVGDRHHDVEGARPLGIRTALVAWGHGSQAEFDDADFFVSSIEDIDALLAAL</sequence>
<gene>
    <name evidence="1" type="ORF">Cst04h_14280</name>
</gene>
<dbReference type="GO" id="GO:0005829">
    <property type="term" value="C:cytosol"/>
    <property type="evidence" value="ECO:0007669"/>
    <property type="project" value="TreeGrafter"/>
</dbReference>
<dbReference type="GO" id="GO:0004713">
    <property type="term" value="F:protein tyrosine kinase activity"/>
    <property type="evidence" value="ECO:0007669"/>
    <property type="project" value="TreeGrafter"/>
</dbReference>
<reference evidence="1 2" key="1">
    <citation type="submission" date="2019-06" db="EMBL/GenBank/DDBJ databases">
        <title>Draft genome sequence of Corynebacterium striatum NBRC 15291.</title>
        <authorList>
            <person name="Miura T."/>
            <person name="Furukawa M."/>
            <person name="Shimamura M."/>
            <person name="Ohyama Y."/>
            <person name="Yamazoe A."/>
            <person name="Kawasaki H."/>
        </authorList>
    </citation>
    <scope>NUCLEOTIDE SEQUENCE [LARGE SCALE GENOMIC DNA]</scope>
    <source>
        <strain evidence="1 2">NBRC 15291</strain>
    </source>
</reference>
<comment type="caution">
    <text evidence="1">The sequence shown here is derived from an EMBL/GenBank/DDBJ whole genome shotgun (WGS) entry which is preliminary data.</text>
</comment>
<name>A0AAQ1TWH4_CORST</name>
<evidence type="ECO:0000313" key="2">
    <source>
        <dbReference type="Proteomes" id="UP000315234"/>
    </source>
</evidence>
<dbReference type="SFLD" id="SFLDS00003">
    <property type="entry name" value="Haloacid_Dehalogenase"/>
    <property type="match status" value="1"/>
</dbReference>
<dbReference type="Pfam" id="PF13419">
    <property type="entry name" value="HAD_2"/>
    <property type="match status" value="1"/>
</dbReference>
<organism evidence="1 2">
    <name type="scientific">Corynebacterium striatum</name>
    <dbReference type="NCBI Taxonomy" id="43770"/>
    <lineage>
        <taxon>Bacteria</taxon>
        <taxon>Bacillati</taxon>
        <taxon>Actinomycetota</taxon>
        <taxon>Actinomycetes</taxon>
        <taxon>Mycobacteriales</taxon>
        <taxon>Corynebacteriaceae</taxon>
        <taxon>Corynebacterium</taxon>
    </lineage>
</organism>
<dbReference type="InterPro" id="IPR050155">
    <property type="entry name" value="HAD-like_hydrolase_sf"/>
</dbReference>
<dbReference type="InterPro" id="IPR036412">
    <property type="entry name" value="HAD-like_sf"/>
</dbReference>
<dbReference type="InterPro" id="IPR023198">
    <property type="entry name" value="PGP-like_dom2"/>
</dbReference>
<dbReference type="SFLD" id="SFLDG01129">
    <property type="entry name" value="C1.5:_HAD__Beta-PGM__Phosphata"/>
    <property type="match status" value="1"/>
</dbReference>
<proteinExistence type="predicted"/>
<accession>A0AAQ1TWH4</accession>
<dbReference type="InterPro" id="IPR023214">
    <property type="entry name" value="HAD_sf"/>
</dbReference>
<dbReference type="AlphaFoldDB" id="A0AAQ1TWH4"/>
<dbReference type="Gene3D" id="3.40.50.1000">
    <property type="entry name" value="HAD superfamily/HAD-like"/>
    <property type="match status" value="1"/>
</dbReference>
<dbReference type="RefSeq" id="WP_005528555.1">
    <property type="nucleotide sequence ID" value="NZ_BJLD01000002.1"/>
</dbReference>
<dbReference type="SUPFAM" id="SSF56784">
    <property type="entry name" value="HAD-like"/>
    <property type="match status" value="1"/>
</dbReference>
<dbReference type="Gene3D" id="1.10.150.240">
    <property type="entry name" value="Putative phosphatase, domain 2"/>
    <property type="match status" value="1"/>
</dbReference>
<dbReference type="InterPro" id="IPR041492">
    <property type="entry name" value="HAD_2"/>
</dbReference>
<dbReference type="Proteomes" id="UP000315234">
    <property type="component" value="Unassembled WGS sequence"/>
</dbReference>
<protein>
    <submittedName>
        <fullName evidence="1">Phosphatase</fullName>
    </submittedName>
</protein>
<evidence type="ECO:0000313" key="1">
    <source>
        <dbReference type="EMBL" id="GEA43258.1"/>
    </source>
</evidence>